<organism evidence="1 2">
    <name type="scientific">Rhizophagus clarus</name>
    <dbReference type="NCBI Taxonomy" id="94130"/>
    <lineage>
        <taxon>Eukaryota</taxon>
        <taxon>Fungi</taxon>
        <taxon>Fungi incertae sedis</taxon>
        <taxon>Mucoromycota</taxon>
        <taxon>Glomeromycotina</taxon>
        <taxon>Glomeromycetes</taxon>
        <taxon>Glomerales</taxon>
        <taxon>Glomeraceae</taxon>
        <taxon>Rhizophagus</taxon>
    </lineage>
</organism>
<gene>
    <name evidence="1" type="ORF">RCL2_000119100</name>
</gene>
<dbReference type="AlphaFoldDB" id="A0A8H3QCA1"/>
<sequence length="159" mass="18452">MDCYRQIIVIASINLYINLFEGGVWDIRWPNIIRHYDEYPRFILIDFDYAIFSPADEPLEEFSEIDHAHDFNVDMWGVGNLVVSCSITGIPQELLSFSSDLCNKSPGKRPTASNALDWLKICLERGLQMMIGWKGPRNAFEIAWTLTLMMNMDNERKKK</sequence>
<dbReference type="InterPro" id="IPR011009">
    <property type="entry name" value="Kinase-like_dom_sf"/>
</dbReference>
<proteinExistence type="predicted"/>
<keyword evidence="1" id="KW-0723">Serine/threonine-protein kinase</keyword>
<evidence type="ECO:0000313" key="1">
    <source>
        <dbReference type="EMBL" id="GES73672.1"/>
    </source>
</evidence>
<dbReference type="Proteomes" id="UP000615446">
    <property type="component" value="Unassembled WGS sequence"/>
</dbReference>
<evidence type="ECO:0000313" key="2">
    <source>
        <dbReference type="Proteomes" id="UP000615446"/>
    </source>
</evidence>
<dbReference type="SUPFAM" id="SSF56112">
    <property type="entry name" value="Protein kinase-like (PK-like)"/>
    <property type="match status" value="1"/>
</dbReference>
<name>A0A8H3QCA1_9GLOM</name>
<dbReference type="OrthoDB" id="2388356at2759"/>
<dbReference type="EMBL" id="BLAL01000009">
    <property type="protein sequence ID" value="GES73672.1"/>
    <property type="molecule type" value="Genomic_DNA"/>
</dbReference>
<dbReference type="GO" id="GO:0004674">
    <property type="term" value="F:protein serine/threonine kinase activity"/>
    <property type="evidence" value="ECO:0007669"/>
    <property type="project" value="UniProtKB-KW"/>
</dbReference>
<keyword evidence="1" id="KW-0808">Transferase</keyword>
<protein>
    <submittedName>
        <fullName evidence="1">Serine/threonine protein kinase</fullName>
    </submittedName>
</protein>
<reference evidence="1" key="1">
    <citation type="submission" date="2019-10" db="EMBL/GenBank/DDBJ databases">
        <title>Conservation and host-specific expression of non-tandemly repeated heterogenous ribosome RNA gene in arbuscular mycorrhizal fungi.</title>
        <authorList>
            <person name="Maeda T."/>
            <person name="Kobayashi Y."/>
            <person name="Nakagawa T."/>
            <person name="Ezawa T."/>
            <person name="Yamaguchi K."/>
            <person name="Bino T."/>
            <person name="Nishimoto Y."/>
            <person name="Shigenobu S."/>
            <person name="Kawaguchi M."/>
        </authorList>
    </citation>
    <scope>NUCLEOTIDE SEQUENCE</scope>
    <source>
        <strain evidence="1">HR1</strain>
    </source>
</reference>
<comment type="caution">
    <text evidence="1">The sequence shown here is derived from an EMBL/GenBank/DDBJ whole genome shotgun (WGS) entry which is preliminary data.</text>
</comment>
<accession>A0A8H3QCA1</accession>
<keyword evidence="1" id="KW-0418">Kinase</keyword>